<organism evidence="1 2">
    <name type="scientific">Mucor circinelloides f. circinelloides (strain 1006PhL)</name>
    <name type="common">Mucormycosis agent</name>
    <name type="synonym">Calyptromyces circinelloides</name>
    <dbReference type="NCBI Taxonomy" id="1220926"/>
    <lineage>
        <taxon>Eukaryota</taxon>
        <taxon>Fungi</taxon>
        <taxon>Fungi incertae sedis</taxon>
        <taxon>Mucoromycota</taxon>
        <taxon>Mucoromycotina</taxon>
        <taxon>Mucoromycetes</taxon>
        <taxon>Mucorales</taxon>
        <taxon>Mucorineae</taxon>
        <taxon>Mucoraceae</taxon>
        <taxon>Mucor</taxon>
    </lineage>
</organism>
<dbReference type="Proteomes" id="UP000014254">
    <property type="component" value="Unassembled WGS sequence"/>
</dbReference>
<evidence type="ECO:0000313" key="2">
    <source>
        <dbReference type="Proteomes" id="UP000014254"/>
    </source>
</evidence>
<protein>
    <submittedName>
        <fullName evidence="1">Uncharacterized protein</fullName>
    </submittedName>
</protein>
<dbReference type="VEuPathDB" id="FungiDB:HMPREF1544_12328"/>
<evidence type="ECO:0000313" key="1">
    <source>
        <dbReference type="EMBL" id="EPB80982.1"/>
    </source>
</evidence>
<dbReference type="AlphaFoldDB" id="S2IYP8"/>
<reference evidence="2" key="1">
    <citation type="submission" date="2013-05" db="EMBL/GenBank/DDBJ databases">
        <title>The Genome sequence of Mucor circinelloides f. circinelloides 1006PhL.</title>
        <authorList>
            <consortium name="The Broad Institute Genomics Platform"/>
            <person name="Cuomo C."/>
            <person name="Earl A."/>
            <person name="Findley K."/>
            <person name="Lee S.C."/>
            <person name="Walker B."/>
            <person name="Young S."/>
            <person name="Zeng Q."/>
            <person name="Gargeya S."/>
            <person name="Fitzgerald M."/>
            <person name="Haas B."/>
            <person name="Abouelleil A."/>
            <person name="Allen A.W."/>
            <person name="Alvarado L."/>
            <person name="Arachchi H.M."/>
            <person name="Berlin A.M."/>
            <person name="Chapman S.B."/>
            <person name="Gainer-Dewar J."/>
            <person name="Goldberg J."/>
            <person name="Griggs A."/>
            <person name="Gujja S."/>
            <person name="Hansen M."/>
            <person name="Howarth C."/>
            <person name="Imamovic A."/>
            <person name="Ireland A."/>
            <person name="Larimer J."/>
            <person name="McCowan C."/>
            <person name="Murphy C."/>
            <person name="Pearson M."/>
            <person name="Poon T.W."/>
            <person name="Priest M."/>
            <person name="Roberts A."/>
            <person name="Saif S."/>
            <person name="Shea T."/>
            <person name="Sisk P."/>
            <person name="Sykes S."/>
            <person name="Wortman J."/>
            <person name="Nusbaum C."/>
            <person name="Birren B."/>
        </authorList>
    </citation>
    <scope>NUCLEOTIDE SEQUENCE [LARGE SCALE GENOMIC DNA]</scope>
    <source>
        <strain evidence="2">1006PhL</strain>
    </source>
</reference>
<name>S2IYP8_MUCC1</name>
<gene>
    <name evidence="1" type="ORF">HMPREF1544_12328</name>
</gene>
<proteinExistence type="predicted"/>
<dbReference type="EMBL" id="KE124243">
    <property type="protein sequence ID" value="EPB80982.1"/>
    <property type="molecule type" value="Genomic_DNA"/>
</dbReference>
<keyword evidence="2" id="KW-1185">Reference proteome</keyword>
<accession>S2IYP8</accession>
<dbReference type="InParanoid" id="S2IYP8"/>
<sequence length="49" mass="5596">MFLYPPMHSIYTIYRIPTSLHFQLSILLLPLSLHGESPTTPVLNSKLTL</sequence>